<dbReference type="Gene3D" id="3.40.50.620">
    <property type="entry name" value="HUPs"/>
    <property type="match status" value="1"/>
</dbReference>
<name>A0A1Q5PU16_9ACTO</name>
<keyword evidence="3" id="KW-1185">Reference proteome</keyword>
<evidence type="ECO:0000313" key="2">
    <source>
        <dbReference type="EMBL" id="OKL50972.1"/>
    </source>
</evidence>
<gene>
    <name evidence="2" type="ORF">BSZ40_10090</name>
</gene>
<proteinExistence type="predicted"/>
<dbReference type="InterPro" id="IPR014729">
    <property type="entry name" value="Rossmann-like_a/b/a_fold"/>
</dbReference>
<evidence type="ECO:0000259" key="1">
    <source>
        <dbReference type="Pfam" id="PF00582"/>
    </source>
</evidence>
<dbReference type="InterPro" id="IPR006016">
    <property type="entry name" value="UspA"/>
</dbReference>
<comment type="caution">
    <text evidence="2">The sequence shown here is derived from an EMBL/GenBank/DDBJ whole genome shotgun (WGS) entry which is preliminary data.</text>
</comment>
<dbReference type="AlphaFoldDB" id="A0A1Q5PU16"/>
<feature type="domain" description="UspA" evidence="1">
    <location>
        <begin position="20"/>
        <end position="134"/>
    </location>
</feature>
<dbReference type="STRING" id="52770.BSZ40_10090"/>
<dbReference type="Pfam" id="PF00582">
    <property type="entry name" value="Usp"/>
    <property type="match status" value="1"/>
</dbReference>
<accession>A0A1Q5PU16</accession>
<evidence type="ECO:0000313" key="3">
    <source>
        <dbReference type="Proteomes" id="UP000185612"/>
    </source>
</evidence>
<dbReference type="Proteomes" id="UP000185612">
    <property type="component" value="Unassembled WGS sequence"/>
</dbReference>
<organism evidence="2 3">
    <name type="scientific">Buchananella hordeovulneris</name>
    <dbReference type="NCBI Taxonomy" id="52770"/>
    <lineage>
        <taxon>Bacteria</taxon>
        <taxon>Bacillati</taxon>
        <taxon>Actinomycetota</taxon>
        <taxon>Actinomycetes</taxon>
        <taxon>Actinomycetales</taxon>
        <taxon>Actinomycetaceae</taxon>
        <taxon>Buchananella</taxon>
    </lineage>
</organism>
<dbReference type="SUPFAM" id="SSF52402">
    <property type="entry name" value="Adenine nucleotide alpha hydrolases-like"/>
    <property type="match status" value="1"/>
</dbReference>
<dbReference type="CDD" id="cd00293">
    <property type="entry name" value="USP-like"/>
    <property type="match status" value="1"/>
</dbReference>
<reference evidence="3" key="1">
    <citation type="submission" date="2016-12" db="EMBL/GenBank/DDBJ databases">
        <authorList>
            <person name="Meng X."/>
        </authorList>
    </citation>
    <scope>NUCLEOTIDE SEQUENCE [LARGE SCALE GENOMIC DNA]</scope>
    <source>
        <strain evidence="3">DSM 20732</strain>
    </source>
</reference>
<dbReference type="EMBL" id="MQVS01000012">
    <property type="protein sequence ID" value="OKL50972.1"/>
    <property type="molecule type" value="Genomic_DNA"/>
</dbReference>
<sequence>MLARFPYAGVEMAVLLSYHGEESEAALREAMRIVGAMGDKLVVLLAPSDREGAVSAQEAADHLWDRFEAANLPAAIRYGRPDGDIAGQVLELVDEVQATIIVIGLMKSAHEGSLALGKHAKRILLESSVPVLTVAS</sequence>
<protein>
    <recommendedName>
        <fullName evidence="1">UspA domain-containing protein</fullName>
    </recommendedName>
</protein>